<organism evidence="1 2">
    <name type="scientific">Nocardioides albidus</name>
    <dbReference type="NCBI Taxonomy" id="1517589"/>
    <lineage>
        <taxon>Bacteria</taxon>
        <taxon>Bacillati</taxon>
        <taxon>Actinomycetota</taxon>
        <taxon>Actinomycetes</taxon>
        <taxon>Propionibacteriales</taxon>
        <taxon>Nocardioidaceae</taxon>
        <taxon>Nocardioides</taxon>
    </lineage>
</organism>
<dbReference type="AlphaFoldDB" id="A0A5C4WAN0"/>
<proteinExistence type="predicted"/>
<name>A0A5C4WAN0_9ACTN</name>
<protein>
    <recommendedName>
        <fullName evidence="3">Exo-alpha-sialidase</fullName>
    </recommendedName>
</protein>
<gene>
    <name evidence="1" type="ORF">FHP29_04975</name>
</gene>
<accession>A0A5C4WAN0</accession>
<dbReference type="Proteomes" id="UP000313231">
    <property type="component" value="Unassembled WGS sequence"/>
</dbReference>
<comment type="caution">
    <text evidence="1">The sequence shown here is derived from an EMBL/GenBank/DDBJ whole genome shotgun (WGS) entry which is preliminary data.</text>
</comment>
<evidence type="ECO:0008006" key="3">
    <source>
        <dbReference type="Google" id="ProtNLM"/>
    </source>
</evidence>
<evidence type="ECO:0000313" key="1">
    <source>
        <dbReference type="EMBL" id="TNM45161.1"/>
    </source>
</evidence>
<evidence type="ECO:0000313" key="2">
    <source>
        <dbReference type="Proteomes" id="UP000313231"/>
    </source>
</evidence>
<sequence length="60" mass="6591">MWMSTDGKAWRAVPVPVDRSFSTGILTVWGDRLVVALTSDSGPAVYVLENLADLLRRRGS</sequence>
<dbReference type="EMBL" id="VDMP01000017">
    <property type="protein sequence ID" value="TNM45161.1"/>
    <property type="molecule type" value="Genomic_DNA"/>
</dbReference>
<keyword evidence="2" id="KW-1185">Reference proteome</keyword>
<reference evidence="1 2" key="1">
    <citation type="journal article" date="2016" name="Int. J. Syst. Evol. Microbiol.">
        <title>Nocardioides albidus sp. nov., an actinobacterium isolated from garden soil.</title>
        <authorList>
            <person name="Singh H."/>
            <person name="Du J."/>
            <person name="Trinh H."/>
            <person name="Won K."/>
            <person name="Yang J.E."/>
            <person name="Yin C."/>
            <person name="Kook M."/>
            <person name="Yi T.H."/>
        </authorList>
    </citation>
    <scope>NUCLEOTIDE SEQUENCE [LARGE SCALE GENOMIC DNA]</scope>
    <source>
        <strain evidence="1 2">CCTCC AB 2015297</strain>
    </source>
</reference>